<dbReference type="OrthoDB" id="8566509at2"/>
<accession>A0A3S8ZPX0</accession>
<evidence type="ECO:0000313" key="2">
    <source>
        <dbReference type="Proteomes" id="UP000282438"/>
    </source>
</evidence>
<dbReference type="AlphaFoldDB" id="A0A3S8ZPX0"/>
<proteinExistence type="predicted"/>
<organism evidence="1 2">
    <name type="scientific">Iodobacter ciconiae</name>
    <dbReference type="NCBI Taxonomy" id="2496266"/>
    <lineage>
        <taxon>Bacteria</taxon>
        <taxon>Pseudomonadati</taxon>
        <taxon>Pseudomonadota</taxon>
        <taxon>Betaproteobacteria</taxon>
        <taxon>Neisseriales</taxon>
        <taxon>Chitinibacteraceae</taxon>
        <taxon>Iodobacter</taxon>
    </lineage>
</organism>
<keyword evidence="2" id="KW-1185">Reference proteome</keyword>
<reference evidence="1 2" key="1">
    <citation type="submission" date="2018-12" db="EMBL/GenBank/DDBJ databases">
        <title>Complete genome sequence of Iodobacter sp. H11R3.</title>
        <authorList>
            <person name="Bae J.-W."/>
        </authorList>
    </citation>
    <scope>NUCLEOTIDE SEQUENCE [LARGE SCALE GENOMIC DNA]</scope>
    <source>
        <strain evidence="1 2">H11R3</strain>
    </source>
</reference>
<sequence>MSDKIDQASDVSELMRCNAIAAHYANAKLSKDKTPQPSGECRWCSAVAVNDAVFCCEECARDWQGHNATKQKAQRIAGR</sequence>
<dbReference type="Proteomes" id="UP000282438">
    <property type="component" value="Chromosome"/>
</dbReference>
<protein>
    <submittedName>
        <fullName evidence="1">Uncharacterized protein</fullName>
    </submittedName>
</protein>
<dbReference type="RefSeq" id="WP_125971476.1">
    <property type="nucleotide sequence ID" value="NZ_CP034433.1"/>
</dbReference>
<name>A0A3S8ZPX0_9NEIS</name>
<gene>
    <name evidence="1" type="ORF">EJO50_02805</name>
</gene>
<evidence type="ECO:0000313" key="1">
    <source>
        <dbReference type="EMBL" id="AZN35509.1"/>
    </source>
</evidence>
<dbReference type="EMBL" id="CP034433">
    <property type="protein sequence ID" value="AZN35509.1"/>
    <property type="molecule type" value="Genomic_DNA"/>
</dbReference>
<dbReference type="KEGG" id="iod:EJO50_02805"/>